<dbReference type="RefSeq" id="WP_057281104.1">
    <property type="nucleotide sequence ID" value="NZ_CZBF01000001.1"/>
</dbReference>
<dbReference type="EMBL" id="CZBF01000001">
    <property type="protein sequence ID" value="CUP30312.1"/>
    <property type="molecule type" value="Genomic_DNA"/>
</dbReference>
<name>A0A174M1N1_BACUN</name>
<sequence>MILYLAGYKPCARSWCIDTSDIYLLSSFWEHKSGRYGSYVLQQKHILDSGAFSAFSGKNNGLDWDSYIRKYADFILKNNIQKFFELDIDVVVGLRKVEYYRRYLEDKTGRKPIPVWHASRKRDYFLRMCEEYPYVAIGTTSAMEEGRRIRQNPMVLKWFIDQAHSAGVRIHGLGFTSSKYLPYLKFDSVDSTTWLSGARYGQIYKFDNGQMQYYDPPKGMRARHHDLVNRHNFNEWVKFQKYAEEFL</sequence>
<dbReference type="Proteomes" id="UP000095788">
    <property type="component" value="Unassembled WGS sequence"/>
</dbReference>
<gene>
    <name evidence="1" type="ORF">ERS852554_00282</name>
</gene>
<evidence type="ECO:0000313" key="2">
    <source>
        <dbReference type="Proteomes" id="UP000095788"/>
    </source>
</evidence>
<organism evidence="1 2">
    <name type="scientific">Bacteroides uniformis</name>
    <dbReference type="NCBI Taxonomy" id="820"/>
    <lineage>
        <taxon>Bacteria</taxon>
        <taxon>Pseudomonadati</taxon>
        <taxon>Bacteroidota</taxon>
        <taxon>Bacteroidia</taxon>
        <taxon>Bacteroidales</taxon>
        <taxon>Bacteroidaceae</taxon>
        <taxon>Bacteroides</taxon>
    </lineage>
</organism>
<dbReference type="AlphaFoldDB" id="A0A174M1N1"/>
<protein>
    <submittedName>
        <fullName evidence="1">Uncharacterized protein</fullName>
    </submittedName>
</protein>
<reference evidence="1 2" key="1">
    <citation type="submission" date="2015-09" db="EMBL/GenBank/DDBJ databases">
        <authorList>
            <consortium name="Pathogen Informatics"/>
        </authorList>
    </citation>
    <scope>NUCLEOTIDE SEQUENCE [LARGE SCALE GENOMIC DNA]</scope>
    <source>
        <strain evidence="1 2">2789STDY5834942</strain>
    </source>
</reference>
<accession>A0A174M1N1</accession>
<proteinExistence type="predicted"/>
<evidence type="ECO:0000313" key="1">
    <source>
        <dbReference type="EMBL" id="CUP30312.1"/>
    </source>
</evidence>